<name>A0A0D1YD46_9EURO</name>
<dbReference type="PANTHER" id="PTHR33393">
    <property type="entry name" value="POLYGLUTAMINE SYNTHESIS ACCESSORY PROTEIN RV0574C-RELATED"/>
    <property type="match status" value="1"/>
</dbReference>
<dbReference type="CDD" id="cd07381">
    <property type="entry name" value="MPP_CapA"/>
    <property type="match status" value="1"/>
</dbReference>
<dbReference type="OrthoDB" id="189619at2759"/>
<dbReference type="SMART" id="SM00854">
    <property type="entry name" value="PGA_cap"/>
    <property type="match status" value="1"/>
</dbReference>
<dbReference type="Pfam" id="PF09587">
    <property type="entry name" value="PGA_cap"/>
    <property type="match status" value="1"/>
</dbReference>
<dbReference type="InterPro" id="IPR052169">
    <property type="entry name" value="CW_Biosynth-Accessory"/>
</dbReference>
<sequence>MSAAAGCQDGPETRTFTILLIGDLMIGRLIDALLPTSIAREQPESCPEDAAQKVDEYILPRNPQLNSYHYLSPWGNAVDLIRSSDGVIVNLETALTTTTTPWPGKVFNYRSHPGNVRCLQELGLGDGSHRASVSLANNHTLDWCREGLLDTVQALHDAGVGFAGAGRTVEEAAQPGIVKLGKGSWTVKCWSFSDHPTDWRGEECFNLIDYTGTSREFMERQIKADDEIERYRHEGRSALKLVSMHWGPNYRWQPSQEIVATAHWLIDACDVDIVHGHSSHHIQGVEVYKGRLIVYGCGDFVDDYAVDPNWRNDLSAAWRVTVAEVADRLAVKTLEGFPNRIQNFQAHLLNARDDDHKWVGTKFRDLCATFHTVVDDELGPESQLVVAMEKQRRA</sequence>
<protein>
    <recommendedName>
        <fullName evidence="2">Capsule synthesis protein CapA domain-containing protein</fullName>
    </recommendedName>
</protein>
<proteinExistence type="inferred from homology"/>
<evidence type="ECO:0000259" key="2">
    <source>
        <dbReference type="SMART" id="SM00854"/>
    </source>
</evidence>
<dbReference type="InterPro" id="IPR019079">
    <property type="entry name" value="Capsule_synth_CapA"/>
</dbReference>
<dbReference type="STRING" id="91928.A0A0D1YD46"/>
<dbReference type="EMBL" id="KN847497">
    <property type="protein sequence ID" value="KIW12881.1"/>
    <property type="molecule type" value="Genomic_DNA"/>
</dbReference>
<gene>
    <name evidence="3" type="ORF">PV08_08068</name>
</gene>
<dbReference type="PANTHER" id="PTHR33393:SF11">
    <property type="entry name" value="POLYGLUTAMINE SYNTHESIS ACCESSORY PROTEIN RV0574C-RELATED"/>
    <property type="match status" value="1"/>
</dbReference>
<dbReference type="GeneID" id="27335151"/>
<keyword evidence="4" id="KW-1185">Reference proteome</keyword>
<dbReference type="AlphaFoldDB" id="A0A0D1YD46"/>
<evidence type="ECO:0000256" key="1">
    <source>
        <dbReference type="ARBA" id="ARBA00005662"/>
    </source>
</evidence>
<accession>A0A0D1YD46</accession>
<dbReference type="SUPFAM" id="SSF56300">
    <property type="entry name" value="Metallo-dependent phosphatases"/>
    <property type="match status" value="1"/>
</dbReference>
<feature type="domain" description="Capsule synthesis protein CapA" evidence="2">
    <location>
        <begin position="17"/>
        <end position="304"/>
    </location>
</feature>
<reference evidence="3 4" key="1">
    <citation type="submission" date="2015-01" db="EMBL/GenBank/DDBJ databases">
        <title>The Genome Sequence of Exophiala spinifera CBS89968.</title>
        <authorList>
            <consortium name="The Broad Institute Genomics Platform"/>
            <person name="Cuomo C."/>
            <person name="de Hoog S."/>
            <person name="Gorbushina A."/>
            <person name="Stielow B."/>
            <person name="Teixiera M."/>
            <person name="Abouelleil A."/>
            <person name="Chapman S.B."/>
            <person name="Priest M."/>
            <person name="Young S.K."/>
            <person name="Wortman J."/>
            <person name="Nusbaum C."/>
            <person name="Birren B."/>
        </authorList>
    </citation>
    <scope>NUCLEOTIDE SEQUENCE [LARGE SCALE GENOMIC DNA]</scope>
    <source>
        <strain evidence="3 4">CBS 89968</strain>
    </source>
</reference>
<dbReference type="HOGENOM" id="CLU_038823_3_0_1"/>
<dbReference type="RefSeq" id="XP_016233097.1">
    <property type="nucleotide sequence ID" value="XM_016382394.1"/>
</dbReference>
<evidence type="ECO:0000313" key="4">
    <source>
        <dbReference type="Proteomes" id="UP000053328"/>
    </source>
</evidence>
<dbReference type="VEuPathDB" id="FungiDB:PV08_08068"/>
<evidence type="ECO:0000313" key="3">
    <source>
        <dbReference type="EMBL" id="KIW12881.1"/>
    </source>
</evidence>
<organism evidence="3 4">
    <name type="scientific">Exophiala spinifera</name>
    <dbReference type="NCBI Taxonomy" id="91928"/>
    <lineage>
        <taxon>Eukaryota</taxon>
        <taxon>Fungi</taxon>
        <taxon>Dikarya</taxon>
        <taxon>Ascomycota</taxon>
        <taxon>Pezizomycotina</taxon>
        <taxon>Eurotiomycetes</taxon>
        <taxon>Chaetothyriomycetidae</taxon>
        <taxon>Chaetothyriales</taxon>
        <taxon>Herpotrichiellaceae</taxon>
        <taxon>Exophiala</taxon>
    </lineage>
</organism>
<comment type="similarity">
    <text evidence="1">Belongs to the CapA family.</text>
</comment>
<dbReference type="InterPro" id="IPR029052">
    <property type="entry name" value="Metallo-depent_PP-like"/>
</dbReference>
<dbReference type="Proteomes" id="UP000053328">
    <property type="component" value="Unassembled WGS sequence"/>
</dbReference>